<evidence type="ECO:0000256" key="1">
    <source>
        <dbReference type="SAM" id="MobiDB-lite"/>
    </source>
</evidence>
<accession>A0A6J6DI13</accession>
<dbReference type="AlphaFoldDB" id="A0A6J6DI13"/>
<organism evidence="2">
    <name type="scientific">freshwater metagenome</name>
    <dbReference type="NCBI Taxonomy" id="449393"/>
    <lineage>
        <taxon>unclassified sequences</taxon>
        <taxon>metagenomes</taxon>
        <taxon>ecological metagenomes</taxon>
    </lineage>
</organism>
<name>A0A6J6DI13_9ZZZZ</name>
<reference evidence="2" key="1">
    <citation type="submission" date="2020-05" db="EMBL/GenBank/DDBJ databases">
        <authorList>
            <person name="Chiriac C."/>
            <person name="Salcher M."/>
            <person name="Ghai R."/>
            <person name="Kavagutti S V."/>
        </authorList>
    </citation>
    <scope>NUCLEOTIDE SEQUENCE</scope>
</reference>
<gene>
    <name evidence="2" type="ORF">UFOPK1619_00542</name>
</gene>
<proteinExistence type="predicted"/>
<sequence>MPATRASSTTPAGRNTFFTTPLKRNVISETDNAHAIASKTLNHSTAPSAFPKKTMVATIAPGPANKGVPSGTMATEVRCSGDATS</sequence>
<feature type="region of interest" description="Disordered" evidence="1">
    <location>
        <begin position="61"/>
        <end position="85"/>
    </location>
</feature>
<evidence type="ECO:0000313" key="2">
    <source>
        <dbReference type="EMBL" id="CAB4563772.1"/>
    </source>
</evidence>
<dbReference type="EMBL" id="CAEZTI010000089">
    <property type="protein sequence ID" value="CAB4563772.1"/>
    <property type="molecule type" value="Genomic_DNA"/>
</dbReference>
<protein>
    <submittedName>
        <fullName evidence="2">Unannotated protein</fullName>
    </submittedName>
</protein>